<keyword evidence="3 10" id="KW-0436">Ligase</keyword>
<dbReference type="Gene3D" id="3.30.1360.70">
    <property type="entry name" value="Arginyl tRNA synthetase N-terminal domain"/>
    <property type="match status" value="1"/>
</dbReference>
<dbReference type="EMBL" id="AOKY01000315">
    <property type="protein sequence ID" value="KDB23213.1"/>
    <property type="molecule type" value="Genomic_DNA"/>
</dbReference>
<organism evidence="12 13">
    <name type="scientific">Trichophyton interdigitale (strain MR816)</name>
    <dbReference type="NCBI Taxonomy" id="1215338"/>
    <lineage>
        <taxon>Eukaryota</taxon>
        <taxon>Fungi</taxon>
        <taxon>Dikarya</taxon>
        <taxon>Ascomycota</taxon>
        <taxon>Pezizomycotina</taxon>
        <taxon>Eurotiomycetes</taxon>
        <taxon>Eurotiomycetidae</taxon>
        <taxon>Onygenales</taxon>
        <taxon>Arthrodermataceae</taxon>
        <taxon>Trichophyton</taxon>
    </lineage>
</organism>
<evidence type="ECO:0000313" key="12">
    <source>
        <dbReference type="EMBL" id="KDB23213.1"/>
    </source>
</evidence>
<dbReference type="GO" id="GO:0005739">
    <property type="term" value="C:mitochondrion"/>
    <property type="evidence" value="ECO:0007669"/>
    <property type="project" value="TreeGrafter"/>
</dbReference>
<dbReference type="HOGENOM" id="CLU_006406_6_2_1"/>
<dbReference type="AlphaFoldDB" id="A0A059J6D1"/>
<comment type="catalytic activity">
    <reaction evidence="9">
        <text>tRNA(Arg) + L-arginine + ATP = L-arginyl-tRNA(Arg) + AMP + diphosphate</text>
        <dbReference type="Rhea" id="RHEA:20301"/>
        <dbReference type="Rhea" id="RHEA-COMP:9658"/>
        <dbReference type="Rhea" id="RHEA-COMP:9673"/>
        <dbReference type="ChEBI" id="CHEBI:30616"/>
        <dbReference type="ChEBI" id="CHEBI:32682"/>
        <dbReference type="ChEBI" id="CHEBI:33019"/>
        <dbReference type="ChEBI" id="CHEBI:78442"/>
        <dbReference type="ChEBI" id="CHEBI:78513"/>
        <dbReference type="ChEBI" id="CHEBI:456215"/>
        <dbReference type="EC" id="6.1.1.19"/>
    </reaction>
</comment>
<dbReference type="SMART" id="SM00836">
    <property type="entry name" value="DALR_1"/>
    <property type="match status" value="1"/>
</dbReference>
<keyword evidence="4 10" id="KW-0547">Nucleotide-binding</keyword>
<dbReference type="Pfam" id="PF05746">
    <property type="entry name" value="DALR_1"/>
    <property type="match status" value="1"/>
</dbReference>
<dbReference type="InterPro" id="IPR001412">
    <property type="entry name" value="aa-tRNA-synth_I_CS"/>
</dbReference>
<evidence type="ECO:0000256" key="3">
    <source>
        <dbReference type="ARBA" id="ARBA00022598"/>
    </source>
</evidence>
<keyword evidence="7 10" id="KW-0030">Aminoacyl-tRNA synthetase</keyword>
<evidence type="ECO:0000259" key="11">
    <source>
        <dbReference type="SMART" id="SM00836"/>
    </source>
</evidence>
<reference evidence="12 13" key="1">
    <citation type="submission" date="2014-02" db="EMBL/GenBank/DDBJ databases">
        <title>The Genome Sequence of Trichophyton interdigitale MR816.</title>
        <authorList>
            <consortium name="The Broad Institute Genomics Platform"/>
            <person name="Cuomo C.A."/>
            <person name="White T.C."/>
            <person name="Graser Y."/>
            <person name="Martinez-Rossi N."/>
            <person name="Heitman J."/>
            <person name="Young S.K."/>
            <person name="Zeng Q."/>
            <person name="Gargeya S."/>
            <person name="Abouelleil A."/>
            <person name="Alvarado L."/>
            <person name="Chapman S.B."/>
            <person name="Gainer-Dewar J."/>
            <person name="Goldberg J."/>
            <person name="Griggs A."/>
            <person name="Gujja S."/>
            <person name="Hansen M."/>
            <person name="Howarth C."/>
            <person name="Imamovic A."/>
            <person name="Larimer J."/>
            <person name="Martinez D."/>
            <person name="Murphy C."/>
            <person name="Pearson M.D."/>
            <person name="Persinoti G."/>
            <person name="Poon T."/>
            <person name="Priest M."/>
            <person name="Roberts A.D."/>
            <person name="Saif S."/>
            <person name="Shea T.D."/>
            <person name="Sykes S.N."/>
            <person name="Wortman J."/>
            <person name="Nusbaum C."/>
            <person name="Birren B."/>
        </authorList>
    </citation>
    <scope>NUCLEOTIDE SEQUENCE [LARGE SCALE GENOMIC DNA]</scope>
    <source>
        <strain evidence="12 13">MR816</strain>
    </source>
</reference>
<dbReference type="InterPro" id="IPR009080">
    <property type="entry name" value="tRNAsynth_Ia_anticodon-bd"/>
</dbReference>
<keyword evidence="5 10" id="KW-0067">ATP-binding</keyword>
<dbReference type="InterPro" id="IPR014729">
    <property type="entry name" value="Rossmann-like_a/b/a_fold"/>
</dbReference>
<dbReference type="CDD" id="cd07956">
    <property type="entry name" value="Anticodon_Ia_Arg"/>
    <property type="match status" value="1"/>
</dbReference>
<evidence type="ECO:0000256" key="8">
    <source>
        <dbReference type="ARBA" id="ARBA00033033"/>
    </source>
</evidence>
<evidence type="ECO:0000256" key="4">
    <source>
        <dbReference type="ARBA" id="ARBA00022741"/>
    </source>
</evidence>
<dbReference type="Proteomes" id="UP000024533">
    <property type="component" value="Unassembled WGS sequence"/>
</dbReference>
<dbReference type="STRING" id="1215338.A0A059J6D1"/>
<dbReference type="SUPFAM" id="SSF55190">
    <property type="entry name" value="Arginyl-tRNA synthetase (ArgRS), N-terminal 'additional' domain"/>
    <property type="match status" value="1"/>
</dbReference>
<dbReference type="PRINTS" id="PR01038">
    <property type="entry name" value="TRNASYNTHARG"/>
</dbReference>
<keyword evidence="6 10" id="KW-0648">Protein biosynthesis</keyword>
<name>A0A059J6D1_TRIIM</name>
<protein>
    <recommendedName>
        <fullName evidence="2">arginine--tRNA ligase</fullName>
        <ecNumber evidence="2">6.1.1.19</ecNumber>
    </recommendedName>
    <alternativeName>
        <fullName evidence="8">Arginyl-tRNA synthetase</fullName>
    </alternativeName>
</protein>
<dbReference type="OMA" id="PNMASEF"/>
<dbReference type="Pfam" id="PF00750">
    <property type="entry name" value="tRNA-synt_1d"/>
    <property type="match status" value="1"/>
</dbReference>
<dbReference type="SUPFAM" id="SSF47323">
    <property type="entry name" value="Anticodon-binding domain of a subclass of class I aminoacyl-tRNA synthetases"/>
    <property type="match status" value="1"/>
</dbReference>
<dbReference type="GO" id="GO:0032543">
    <property type="term" value="P:mitochondrial translation"/>
    <property type="evidence" value="ECO:0007669"/>
    <property type="project" value="TreeGrafter"/>
</dbReference>
<proteinExistence type="inferred from homology"/>
<evidence type="ECO:0000256" key="1">
    <source>
        <dbReference type="ARBA" id="ARBA00005594"/>
    </source>
</evidence>
<dbReference type="InterPro" id="IPR035684">
    <property type="entry name" value="ArgRS_core"/>
</dbReference>
<dbReference type="SUPFAM" id="SSF52374">
    <property type="entry name" value="Nucleotidylyl transferase"/>
    <property type="match status" value="1"/>
</dbReference>
<dbReference type="InterPro" id="IPR001278">
    <property type="entry name" value="Arg-tRNA-ligase"/>
</dbReference>
<evidence type="ECO:0000256" key="2">
    <source>
        <dbReference type="ARBA" id="ARBA00012837"/>
    </source>
</evidence>
<dbReference type="FunFam" id="1.10.730.10:FF:000006">
    <property type="entry name" value="Arginyl-tRNA synthetase 2, mitochondrial"/>
    <property type="match status" value="1"/>
</dbReference>
<accession>A0A059J6D1</accession>
<gene>
    <name evidence="12" type="ORF">H109_04907</name>
</gene>
<dbReference type="NCBIfam" id="TIGR00456">
    <property type="entry name" value="argS"/>
    <property type="match status" value="1"/>
</dbReference>
<sequence length="662" mass="74346">MASTSIQGLETLLQALEVSTPVPQFLHANVLSAPVDIYRSYIAEIIQKLVECDEDTAYDAVQWANASTNADLMFITARLKLKGVNPKQLAEDIASKFPSNPLLSQPTANGIFIPLSFSPDTLPKLILPFIFDRRASYGSNQLQGLRDPHDQSSGKKKVIIEFSSPNIAKEFHAGHLRSTIIGAYISNLYESMGWDVIKVNYLGDWGKQFGLLAVGWQRFGSEELFAEEPLKHLLEVYAKINSLFAPEKEASEQARDRGEDTSEIESKGLFADRNAFFQKMEDGDPDAIALWKRFRDVSIERYISTYARLNIKFDVYSGESTVKSSTVEKAESLLKEKGVYAEDNGTWIIDFKEHGAPHLGVAVARTRIGTTTYLLRDIAAVLERVEKYQFDKMIYVVSTEQDLYFQRLFKTIELMGYTDVAAKLEHINFGKVMGMSSRLGTVKILSDILDECGSAMHDVMRKNPAKYEQIENPAEVADTLGVTAVMVQDMAGKRIHNYPFDIAKMTSFEGDTGPYLQYAHARLCSIVRKVDIDPKEITTANFSLLKEPHAINILRLMAQYPDVTCNALKTLEPTTILTYLFRLAHQVSSGYDAIKVIGAESHEIMIARLALYKGARQVLENGMRLLGFSPVKSRRFQERSKCRLLSDHLTKIAGKDDFDDSF</sequence>
<evidence type="ECO:0000256" key="10">
    <source>
        <dbReference type="RuleBase" id="RU363038"/>
    </source>
</evidence>
<dbReference type="PROSITE" id="PS00178">
    <property type="entry name" value="AA_TRNA_LIGASE_I"/>
    <property type="match status" value="1"/>
</dbReference>
<dbReference type="PANTHER" id="PTHR11956:SF11">
    <property type="entry name" value="ARGININE--TRNA LIGASE, MITOCHONDRIAL-RELATED"/>
    <property type="match status" value="1"/>
</dbReference>
<evidence type="ECO:0000313" key="13">
    <source>
        <dbReference type="Proteomes" id="UP000024533"/>
    </source>
</evidence>
<dbReference type="InterPro" id="IPR008909">
    <property type="entry name" value="DALR_anticod-bd"/>
</dbReference>
<dbReference type="EC" id="6.1.1.19" evidence="2"/>
<dbReference type="InterPro" id="IPR036695">
    <property type="entry name" value="Arg-tRNA-synth_N_sf"/>
</dbReference>
<evidence type="ECO:0000256" key="9">
    <source>
        <dbReference type="ARBA" id="ARBA00049339"/>
    </source>
</evidence>
<keyword evidence="13" id="KW-1185">Reference proteome</keyword>
<dbReference type="Gene3D" id="1.10.730.10">
    <property type="entry name" value="Isoleucyl-tRNA Synthetase, Domain 1"/>
    <property type="match status" value="1"/>
</dbReference>
<comment type="similarity">
    <text evidence="1 10">Belongs to the class-I aminoacyl-tRNA synthetase family.</text>
</comment>
<dbReference type="GO" id="GO:0004814">
    <property type="term" value="F:arginine-tRNA ligase activity"/>
    <property type="evidence" value="ECO:0007669"/>
    <property type="project" value="UniProtKB-EC"/>
</dbReference>
<evidence type="ECO:0000256" key="7">
    <source>
        <dbReference type="ARBA" id="ARBA00023146"/>
    </source>
</evidence>
<feature type="domain" description="DALR anticodon binding" evidence="11">
    <location>
        <begin position="516"/>
        <end position="634"/>
    </location>
</feature>
<dbReference type="Gene3D" id="3.40.50.620">
    <property type="entry name" value="HUPs"/>
    <property type="match status" value="1"/>
</dbReference>
<dbReference type="OrthoDB" id="68056at2759"/>
<evidence type="ECO:0000256" key="5">
    <source>
        <dbReference type="ARBA" id="ARBA00022840"/>
    </source>
</evidence>
<comment type="caution">
    <text evidence="12">The sequence shown here is derived from an EMBL/GenBank/DDBJ whole genome shotgun (WGS) entry which is preliminary data.</text>
</comment>
<dbReference type="GO" id="GO:0006420">
    <property type="term" value="P:arginyl-tRNA aminoacylation"/>
    <property type="evidence" value="ECO:0007669"/>
    <property type="project" value="InterPro"/>
</dbReference>
<dbReference type="FunFam" id="3.40.50.620:FF:000058">
    <property type="entry name" value="Mitochondrial arginyl-tRNA synthetase"/>
    <property type="match status" value="1"/>
</dbReference>
<evidence type="ECO:0000256" key="6">
    <source>
        <dbReference type="ARBA" id="ARBA00022917"/>
    </source>
</evidence>
<dbReference type="PANTHER" id="PTHR11956">
    <property type="entry name" value="ARGINYL-TRNA SYNTHETASE"/>
    <property type="match status" value="1"/>
</dbReference>
<dbReference type="GO" id="GO:0005524">
    <property type="term" value="F:ATP binding"/>
    <property type="evidence" value="ECO:0007669"/>
    <property type="project" value="UniProtKB-KW"/>
</dbReference>